<evidence type="ECO:0000259" key="5">
    <source>
        <dbReference type="PROSITE" id="PS50835"/>
    </source>
</evidence>
<dbReference type="EMBL" id="DS469945">
    <property type="protein sequence ID" value="EDO31036.1"/>
    <property type="molecule type" value="Genomic_DNA"/>
</dbReference>
<dbReference type="Pfam" id="PF13927">
    <property type="entry name" value="Ig_3"/>
    <property type="match status" value="1"/>
</dbReference>
<name>A7SZ29_NEMVE</name>
<dbReference type="PANTHER" id="PTHR24255">
    <property type="entry name" value="COMPLEMENT COMPONENT 1, S SUBCOMPONENT-RELATED"/>
    <property type="match status" value="1"/>
</dbReference>
<keyword evidence="3" id="KW-0472">Membrane</keyword>
<dbReference type="InterPro" id="IPR035914">
    <property type="entry name" value="Sperma_CUB_dom_sf"/>
</dbReference>
<evidence type="ECO:0000313" key="6">
    <source>
        <dbReference type="EMBL" id="EDO31036.1"/>
    </source>
</evidence>
<comment type="caution">
    <text evidence="2">Lacks conserved residue(s) required for the propagation of feature annotation.</text>
</comment>
<dbReference type="SUPFAM" id="SSF49854">
    <property type="entry name" value="Spermadhesin, CUB domain"/>
    <property type="match status" value="1"/>
</dbReference>
<keyword evidence="3" id="KW-0812">Transmembrane</keyword>
<dbReference type="OMA" id="ECRGIDR"/>
<feature type="transmembrane region" description="Helical" evidence="3">
    <location>
        <begin position="423"/>
        <end position="447"/>
    </location>
</feature>
<dbReference type="GO" id="GO:0005615">
    <property type="term" value="C:extracellular space"/>
    <property type="evidence" value="ECO:0000318"/>
    <property type="project" value="GO_Central"/>
</dbReference>
<keyword evidence="3" id="KW-1133">Transmembrane helix</keyword>
<dbReference type="InterPro" id="IPR013783">
    <property type="entry name" value="Ig-like_fold"/>
</dbReference>
<evidence type="ECO:0000256" key="3">
    <source>
        <dbReference type="SAM" id="Phobius"/>
    </source>
</evidence>
<dbReference type="Gene3D" id="2.80.10.50">
    <property type="match status" value="1"/>
</dbReference>
<dbReference type="InterPro" id="IPR007110">
    <property type="entry name" value="Ig-like_dom"/>
</dbReference>
<sequence length="723" mass="81516">MRGCFCQAFQYTYIRELRTDETCFDVHESFPGAKVHFFPCHEMKGNQEFLFTEACVFLFLLVPCVCSVELKTTPKECPNITKTNEVEGKFHSPGGAGGYPNNSDCLWQIQASLAATVQIIFEDFDLELSKTCFHYDSVKVTQNCGGSWVDVDQDAYCGNRTRFNVTSSCGWVRIRFKSDESITGRGFNATYRIIRDRKPPVITCLGPDCNKTQHEIAESDVRLDCVAEGYPLPIVEWSRVGGVMPNYRQLSNGSVVLKQVKMTDTGVYQCQANNSQGGDIDRLSLHVAEKCTCPKRILTNWYELPPYTRTDAARKENSLFRVLIRTIFQTCCGNCTGGHGPSEIIFDGANSTKMSFIETRKEENLNQKDTISFPIPGNADDTTYQNTLRFLPLVTSPGIAFVVVNDEPGTSANAVFTSVLGGWPVLVLTLIMALLSGMIMWALCLGIDRECRGIDRECRGIDRECLCIDRECRGIDRECRSIDRECRCIDVVAIQNSTEYRLGIQKNAQMKAELTLDAMAQHLKARKSKGALVDTYVAAEVPTFTEAFKNQEFRVSQMLDHSSNYGIVFGDENGPLSEDSFQKCVHDYVLVNKAEISKKVESRVEALDKPKESAAVEKSSGLFDASSPLFTNAVYSSLGMLLFLAACGITWDYGYMRHWRKKSELEELEMLGGPGYEVAKRNMDMMDAMMREVQEFYDNWNRRLDEITVRHDEEQKVLAKHHK</sequence>
<dbReference type="Pfam" id="PF00431">
    <property type="entry name" value="CUB"/>
    <property type="match status" value="1"/>
</dbReference>
<dbReference type="Proteomes" id="UP000001593">
    <property type="component" value="Unassembled WGS sequence"/>
</dbReference>
<evidence type="ECO:0000313" key="7">
    <source>
        <dbReference type="Proteomes" id="UP000001593"/>
    </source>
</evidence>
<accession>A7SZ29</accession>
<dbReference type="eggNOG" id="KOG4292">
    <property type="taxonomic scope" value="Eukaryota"/>
</dbReference>
<dbReference type="STRING" id="45351.A7SZ29"/>
<dbReference type="InterPro" id="IPR000859">
    <property type="entry name" value="CUB_dom"/>
</dbReference>
<dbReference type="SMART" id="SM00409">
    <property type="entry name" value="IG"/>
    <property type="match status" value="1"/>
</dbReference>
<proteinExistence type="predicted"/>
<dbReference type="Gene3D" id="2.60.120.290">
    <property type="entry name" value="Spermadhesin, CUB domain"/>
    <property type="match status" value="1"/>
</dbReference>
<dbReference type="InParanoid" id="A7SZ29"/>
<evidence type="ECO:0000256" key="1">
    <source>
        <dbReference type="ARBA" id="ARBA00023157"/>
    </source>
</evidence>
<evidence type="ECO:0000259" key="4">
    <source>
        <dbReference type="PROSITE" id="PS01180"/>
    </source>
</evidence>
<dbReference type="SUPFAM" id="SSF50370">
    <property type="entry name" value="Ricin B-like lectins"/>
    <property type="match status" value="1"/>
</dbReference>
<dbReference type="Gene3D" id="2.60.40.10">
    <property type="entry name" value="Immunoglobulins"/>
    <property type="match status" value="1"/>
</dbReference>
<dbReference type="CDD" id="cd00041">
    <property type="entry name" value="CUB"/>
    <property type="match status" value="1"/>
</dbReference>
<feature type="transmembrane region" description="Helical" evidence="3">
    <location>
        <begin position="629"/>
        <end position="651"/>
    </location>
</feature>
<protein>
    <submittedName>
        <fullName evidence="6">Uncharacterized protein</fullName>
    </submittedName>
</protein>
<dbReference type="HOGENOM" id="CLU_382771_0_0_1"/>
<dbReference type="InterPro" id="IPR035992">
    <property type="entry name" value="Ricin_B-like_lectins"/>
</dbReference>
<feature type="domain" description="CUB" evidence="4">
    <location>
        <begin position="77"/>
        <end position="194"/>
    </location>
</feature>
<organism evidence="6 7">
    <name type="scientific">Nematostella vectensis</name>
    <name type="common">Starlet sea anemone</name>
    <dbReference type="NCBI Taxonomy" id="45351"/>
    <lineage>
        <taxon>Eukaryota</taxon>
        <taxon>Metazoa</taxon>
        <taxon>Cnidaria</taxon>
        <taxon>Anthozoa</taxon>
        <taxon>Hexacorallia</taxon>
        <taxon>Actiniaria</taxon>
        <taxon>Edwardsiidae</taxon>
        <taxon>Nematostella</taxon>
    </lineage>
</organism>
<dbReference type="InterPro" id="IPR003599">
    <property type="entry name" value="Ig_sub"/>
</dbReference>
<dbReference type="InterPro" id="IPR003598">
    <property type="entry name" value="Ig_sub2"/>
</dbReference>
<dbReference type="SUPFAM" id="SSF48726">
    <property type="entry name" value="Immunoglobulin"/>
    <property type="match status" value="1"/>
</dbReference>
<dbReference type="AlphaFoldDB" id="A7SZ29"/>
<dbReference type="GO" id="GO:0004252">
    <property type="term" value="F:serine-type endopeptidase activity"/>
    <property type="evidence" value="ECO:0000318"/>
    <property type="project" value="GO_Central"/>
</dbReference>
<reference evidence="6 7" key="1">
    <citation type="journal article" date="2007" name="Science">
        <title>Sea anemone genome reveals ancestral eumetazoan gene repertoire and genomic organization.</title>
        <authorList>
            <person name="Putnam N.H."/>
            <person name="Srivastava M."/>
            <person name="Hellsten U."/>
            <person name="Dirks B."/>
            <person name="Chapman J."/>
            <person name="Salamov A."/>
            <person name="Terry A."/>
            <person name="Shapiro H."/>
            <person name="Lindquist E."/>
            <person name="Kapitonov V.V."/>
            <person name="Jurka J."/>
            <person name="Genikhovich G."/>
            <person name="Grigoriev I.V."/>
            <person name="Lucas S.M."/>
            <person name="Steele R.E."/>
            <person name="Finnerty J.R."/>
            <person name="Technau U."/>
            <person name="Martindale M.Q."/>
            <person name="Rokhsar D.S."/>
        </authorList>
    </citation>
    <scope>NUCLEOTIDE SEQUENCE [LARGE SCALE GENOMIC DNA]</scope>
    <source>
        <strain evidence="7">CH2 X CH6</strain>
    </source>
</reference>
<dbReference type="PhylomeDB" id="A7SZ29"/>
<evidence type="ECO:0000256" key="2">
    <source>
        <dbReference type="PROSITE-ProRule" id="PRU00059"/>
    </source>
</evidence>
<dbReference type="SMART" id="SM00408">
    <property type="entry name" value="IGc2"/>
    <property type="match status" value="1"/>
</dbReference>
<dbReference type="InterPro" id="IPR036179">
    <property type="entry name" value="Ig-like_dom_sf"/>
</dbReference>
<dbReference type="PANTHER" id="PTHR24255:SF31">
    <property type="entry name" value="CUBILIN-LIKE PROTEIN"/>
    <property type="match status" value="1"/>
</dbReference>
<dbReference type="SMART" id="SM00042">
    <property type="entry name" value="CUB"/>
    <property type="match status" value="1"/>
</dbReference>
<feature type="domain" description="Ig-like" evidence="5">
    <location>
        <begin position="199"/>
        <end position="286"/>
    </location>
</feature>
<gene>
    <name evidence="6" type="ORF">NEMVEDRAFT_v1g248172</name>
</gene>
<dbReference type="PROSITE" id="PS01180">
    <property type="entry name" value="CUB"/>
    <property type="match status" value="1"/>
</dbReference>
<keyword evidence="7" id="KW-1185">Reference proteome</keyword>
<dbReference type="PROSITE" id="PS50835">
    <property type="entry name" value="IG_LIKE"/>
    <property type="match status" value="1"/>
</dbReference>
<keyword evidence="1" id="KW-1015">Disulfide bond</keyword>